<accession>A0AAD6GC67</accession>
<name>A0AAD6GC67_9EURO</name>
<keyword evidence="4" id="KW-1185">Reference proteome</keyword>
<evidence type="ECO:0000313" key="4">
    <source>
        <dbReference type="Proteomes" id="UP001220324"/>
    </source>
</evidence>
<feature type="region of interest" description="Disordered" evidence="1">
    <location>
        <begin position="710"/>
        <end position="1062"/>
    </location>
</feature>
<feature type="compositionally biased region" description="Polar residues" evidence="1">
    <location>
        <begin position="589"/>
        <end position="598"/>
    </location>
</feature>
<dbReference type="Gene3D" id="3.40.800.20">
    <property type="entry name" value="Histone deacetylase domain"/>
    <property type="match status" value="1"/>
</dbReference>
<feature type="compositionally biased region" description="Low complexity" evidence="1">
    <location>
        <begin position="1022"/>
        <end position="1035"/>
    </location>
</feature>
<dbReference type="InterPro" id="IPR000286">
    <property type="entry name" value="HDACs"/>
</dbReference>
<feature type="compositionally biased region" description="Basic and acidic residues" evidence="1">
    <location>
        <begin position="901"/>
        <end position="913"/>
    </location>
</feature>
<feature type="compositionally biased region" description="Low complexity" evidence="1">
    <location>
        <begin position="94"/>
        <end position="121"/>
    </location>
</feature>
<feature type="compositionally biased region" description="Polar residues" evidence="1">
    <location>
        <begin position="122"/>
        <end position="140"/>
    </location>
</feature>
<comment type="caution">
    <text evidence="3">The sequence shown here is derived from an EMBL/GenBank/DDBJ whole genome shotgun (WGS) entry which is preliminary data.</text>
</comment>
<feature type="compositionally biased region" description="Low complexity" evidence="1">
    <location>
        <begin position="46"/>
        <end position="64"/>
    </location>
</feature>
<dbReference type="CDD" id="cd09998">
    <property type="entry name" value="HDAC_Hos3"/>
    <property type="match status" value="1"/>
</dbReference>
<dbReference type="InterPro" id="IPR023801">
    <property type="entry name" value="His_deacetylse_dom"/>
</dbReference>
<dbReference type="FunFam" id="3.40.800.20:FF:000011">
    <property type="entry name" value="Histone deacetylase HOS3"/>
    <property type="match status" value="1"/>
</dbReference>
<dbReference type="PRINTS" id="PR01270">
    <property type="entry name" value="HDASUPER"/>
</dbReference>
<dbReference type="PANTHER" id="PTHR47558">
    <property type="entry name" value="HISTONE DEACETYLASE HOS3"/>
    <property type="match status" value="1"/>
</dbReference>
<evidence type="ECO:0000313" key="3">
    <source>
        <dbReference type="EMBL" id="KAJ5532206.1"/>
    </source>
</evidence>
<dbReference type="GO" id="GO:0010468">
    <property type="term" value="P:regulation of gene expression"/>
    <property type="evidence" value="ECO:0007669"/>
    <property type="project" value="UniProtKB-ARBA"/>
</dbReference>
<organism evidence="3 4">
    <name type="scientific">Penicillium frequentans</name>
    <dbReference type="NCBI Taxonomy" id="3151616"/>
    <lineage>
        <taxon>Eukaryota</taxon>
        <taxon>Fungi</taxon>
        <taxon>Dikarya</taxon>
        <taxon>Ascomycota</taxon>
        <taxon>Pezizomycotina</taxon>
        <taxon>Eurotiomycetes</taxon>
        <taxon>Eurotiomycetidae</taxon>
        <taxon>Eurotiales</taxon>
        <taxon>Aspergillaceae</taxon>
        <taxon>Penicillium</taxon>
    </lineage>
</organism>
<dbReference type="InterPro" id="IPR053244">
    <property type="entry name" value="HDAC_HD_type_1"/>
</dbReference>
<reference evidence="3 4" key="1">
    <citation type="journal article" date="2023" name="IMA Fungus">
        <title>Comparative genomic study of the Penicillium genus elucidates a diverse pangenome and 15 lateral gene transfer events.</title>
        <authorList>
            <person name="Petersen C."/>
            <person name="Sorensen T."/>
            <person name="Nielsen M.R."/>
            <person name="Sondergaard T.E."/>
            <person name="Sorensen J.L."/>
            <person name="Fitzpatrick D.A."/>
            <person name="Frisvad J.C."/>
            <person name="Nielsen K.L."/>
        </authorList>
    </citation>
    <scope>NUCLEOTIDE SEQUENCE [LARGE SCALE GENOMIC DNA]</scope>
    <source>
        <strain evidence="3 4">IBT 35679</strain>
    </source>
</reference>
<gene>
    <name evidence="3" type="ORF">N7494_008758</name>
</gene>
<feature type="compositionally biased region" description="Polar residues" evidence="1">
    <location>
        <begin position="812"/>
        <end position="839"/>
    </location>
</feature>
<feature type="region of interest" description="Disordered" evidence="1">
    <location>
        <begin position="589"/>
        <end position="663"/>
    </location>
</feature>
<protein>
    <recommendedName>
        <fullName evidence="2">Histone deacetylase domain-containing protein</fullName>
    </recommendedName>
</protein>
<dbReference type="SUPFAM" id="SSF52768">
    <property type="entry name" value="Arginase/deacetylase"/>
    <property type="match status" value="1"/>
</dbReference>
<dbReference type="Pfam" id="PF00850">
    <property type="entry name" value="Hist_deacetyl"/>
    <property type="match status" value="1"/>
</dbReference>
<dbReference type="GO" id="GO:0005634">
    <property type="term" value="C:nucleus"/>
    <property type="evidence" value="ECO:0007669"/>
    <property type="project" value="TreeGrafter"/>
</dbReference>
<feature type="compositionally biased region" description="Low complexity" evidence="1">
    <location>
        <begin position="637"/>
        <end position="648"/>
    </location>
</feature>
<sequence>MDPSKSTLDPPRSIDNNANHAAMDSPQCDISDSLNRLSLANATATPLPKSPSLLSPDAPSHPSHPNQPAPRRSPSSNSLRDERRKSIPALQKRSSTASLRSSSGNNGPSSPRADASRRSSANFAGSPTSGTSVASPTNMSLRLKLGPPPEAQELTAASIAAQHFRRENDLHQAVDLKCKTVVVLHDACYGHRFSRPDTTAEYLKDIVERPERIRACILGVATAYVRLGERYAGGRFAPHPNLDIDLLPPPFQISKSSRSLPLHHEAVTTVHGTSWMTELQSMCEHAESRLISSGQELVRNRVRAKLPMGDLYLCAESQNAFEGALGAVCDAIDTVFKPGPTDRAFVCIRPPGHHCSASDPSGFCWINNVHVGISYAASQHGLTHAAILDFDLHHGDGSQDIAWKHNDKVFEASRRSSAYDKAPIGYYSLHDINSYPCEPKNTTPENVRNASVCIDGAHGQYIWNVHLETWETETDFWNLYRTKYNTLINKARDFLRNHAEKLAKSPNGPRPKAAIFISAGFDASQWESKGMQRHQRNVPTGFYAQFTADVVQMAQEEGLGVDGRVISVLEGGYSDRALTSGVLSHLCGLTSTSEGTPSPDQPDAPAPGRRNDWWSPRNLDELEPLVASSTKSREKSTSTFLSSTRSSSAKVVAPPRERKTSSSYLGLDPVPFNLPEVGWATASHEAFKTLIPGSRETTSHAPEYLGIAASRQRRQAARDGVSMNPDTVRPPPPTPADGKRTLRTRKAKSPTPYSPRPATPRQQAMRKNRRKTLDSNEVVPDDSRESSPSVDARRRKSTTAVAPVATDDTDASKNPNILSMDGSVSVQSSRPTSTNNSRKTSPDTPRKSSATRKAPPVPKVPNTFLPSKLSDQVARPEDDDLENLSNGFQKIKLVMPSPEEQAAREKKANEARKQTAKGAKTPKSPATRKTTTSTKTARGKTALRPGSLPTSSPPALPTPPIGVSASDATVKQENQPFNFGLSSDTLVASSPMMPPANPAGPSAQEMMFPAANPSEWVTPTVSPAASQQPASFADDSPPHTPGNDLSMAISTPPEQRLLTPYF</sequence>
<feature type="compositionally biased region" description="Pro residues" evidence="1">
    <location>
        <begin position="951"/>
        <end position="960"/>
    </location>
</feature>
<proteinExistence type="predicted"/>
<dbReference type="Proteomes" id="UP001220324">
    <property type="component" value="Unassembled WGS sequence"/>
</dbReference>
<feature type="compositionally biased region" description="Polar residues" evidence="1">
    <location>
        <begin position="966"/>
        <end position="987"/>
    </location>
</feature>
<evidence type="ECO:0000259" key="2">
    <source>
        <dbReference type="Pfam" id="PF00850"/>
    </source>
</evidence>
<evidence type="ECO:0000256" key="1">
    <source>
        <dbReference type="SAM" id="MobiDB-lite"/>
    </source>
</evidence>
<feature type="compositionally biased region" description="Polar residues" evidence="1">
    <location>
        <begin position="28"/>
        <end position="44"/>
    </location>
</feature>
<feature type="region of interest" description="Disordered" evidence="1">
    <location>
        <begin position="1"/>
        <end position="147"/>
    </location>
</feature>
<feature type="compositionally biased region" description="Low complexity" evidence="1">
    <location>
        <begin position="919"/>
        <end position="950"/>
    </location>
</feature>
<dbReference type="GO" id="GO:0004407">
    <property type="term" value="F:histone deacetylase activity"/>
    <property type="evidence" value="ECO:0007669"/>
    <property type="project" value="TreeGrafter"/>
</dbReference>
<dbReference type="InterPro" id="IPR037138">
    <property type="entry name" value="His_deacetylse_dom_sf"/>
</dbReference>
<dbReference type="InterPro" id="IPR023696">
    <property type="entry name" value="Ureohydrolase_dom_sf"/>
</dbReference>
<dbReference type="EMBL" id="JAQIZZ010000007">
    <property type="protein sequence ID" value="KAJ5532206.1"/>
    <property type="molecule type" value="Genomic_DNA"/>
</dbReference>
<feature type="domain" description="Histone deacetylase" evidence="2">
    <location>
        <begin position="260"/>
        <end position="587"/>
    </location>
</feature>
<dbReference type="PANTHER" id="PTHR47558:SF1">
    <property type="entry name" value="HISTONE DEACETYLASE HOS3"/>
    <property type="match status" value="1"/>
</dbReference>
<dbReference type="AlphaFoldDB" id="A0AAD6GC67"/>